<dbReference type="OrthoDB" id="270602at2759"/>
<dbReference type="eggNOG" id="KOG1364">
    <property type="taxonomic scope" value="Eukaryota"/>
</dbReference>
<protein>
    <recommendedName>
        <fullName evidence="1">UAS domain-containing protein</fullName>
    </recommendedName>
</protein>
<accession>A0A0L0FCZ1</accession>
<dbReference type="GO" id="GO:0005634">
    <property type="term" value="C:nucleus"/>
    <property type="evidence" value="ECO:0007669"/>
    <property type="project" value="TreeGrafter"/>
</dbReference>
<dbReference type="PROSITE" id="PS50330">
    <property type="entry name" value="UIM"/>
    <property type="match status" value="1"/>
</dbReference>
<dbReference type="RefSeq" id="XP_014148253.1">
    <property type="nucleotide sequence ID" value="XM_014292778.1"/>
</dbReference>
<dbReference type="Pfam" id="PF13899">
    <property type="entry name" value="Thioredoxin_7"/>
    <property type="match status" value="1"/>
</dbReference>
<feature type="non-terminal residue" evidence="2">
    <location>
        <position position="190"/>
    </location>
</feature>
<dbReference type="EMBL" id="KQ244492">
    <property type="protein sequence ID" value="KNC74351.1"/>
    <property type="molecule type" value="Genomic_DNA"/>
</dbReference>
<evidence type="ECO:0000313" key="2">
    <source>
        <dbReference type="EMBL" id="KNC74351.1"/>
    </source>
</evidence>
<dbReference type="Proteomes" id="UP000054560">
    <property type="component" value="Unassembled WGS sequence"/>
</dbReference>
<dbReference type="InterPro" id="IPR003903">
    <property type="entry name" value="UIM_dom"/>
</dbReference>
<dbReference type="PANTHER" id="PTHR23322">
    <property type="entry name" value="FAS-ASSOCIATED PROTEIN"/>
    <property type="match status" value="1"/>
</dbReference>
<feature type="domain" description="UAS" evidence="1">
    <location>
        <begin position="9"/>
        <end position="126"/>
    </location>
</feature>
<feature type="non-terminal residue" evidence="2">
    <location>
        <position position="1"/>
    </location>
</feature>
<dbReference type="InterPro" id="IPR036249">
    <property type="entry name" value="Thioredoxin-like_sf"/>
</dbReference>
<name>A0A0L0FCZ1_9EUKA</name>
<evidence type="ECO:0000259" key="1">
    <source>
        <dbReference type="SMART" id="SM00594"/>
    </source>
</evidence>
<sequence>EEELRRRARLIALFSQPSICFLGTFAGSKEYAAAQGRWLIVNIQRQDVFHSHTLNRDCWKDTRVHHVITESYLLWQKNDDSPEAEKYEALYPVKQYPYVAVLDPHTGEKVAELFVGVAVSADMFLSASERFLDENILPNERTKRDRTKKTKPVMDLSEEAQIAAAIAASLAEVAEDTSCKYGFISYNWQV</sequence>
<evidence type="ECO:0000313" key="3">
    <source>
        <dbReference type="Proteomes" id="UP000054560"/>
    </source>
</evidence>
<dbReference type="CDD" id="cd02958">
    <property type="entry name" value="UAS"/>
    <property type="match status" value="1"/>
</dbReference>
<dbReference type="InterPro" id="IPR006577">
    <property type="entry name" value="UAS"/>
</dbReference>
<dbReference type="InterPro" id="IPR050730">
    <property type="entry name" value="UBX_domain-protein"/>
</dbReference>
<dbReference type="PANTHER" id="PTHR23322:SF6">
    <property type="entry name" value="UBX DOMAIN-CONTAINING PROTEIN 7"/>
    <property type="match status" value="1"/>
</dbReference>
<dbReference type="AlphaFoldDB" id="A0A0L0FCZ1"/>
<reference evidence="2 3" key="1">
    <citation type="submission" date="2011-02" db="EMBL/GenBank/DDBJ databases">
        <title>The Genome Sequence of Sphaeroforma arctica JP610.</title>
        <authorList>
            <consortium name="The Broad Institute Genome Sequencing Platform"/>
            <person name="Russ C."/>
            <person name="Cuomo C."/>
            <person name="Young S.K."/>
            <person name="Zeng Q."/>
            <person name="Gargeya S."/>
            <person name="Alvarado L."/>
            <person name="Berlin A."/>
            <person name="Chapman S.B."/>
            <person name="Chen Z."/>
            <person name="Freedman E."/>
            <person name="Gellesch M."/>
            <person name="Goldberg J."/>
            <person name="Griggs A."/>
            <person name="Gujja S."/>
            <person name="Heilman E."/>
            <person name="Heiman D."/>
            <person name="Howarth C."/>
            <person name="Mehta T."/>
            <person name="Neiman D."/>
            <person name="Pearson M."/>
            <person name="Roberts A."/>
            <person name="Saif S."/>
            <person name="Shea T."/>
            <person name="Shenoy N."/>
            <person name="Sisk P."/>
            <person name="Stolte C."/>
            <person name="Sykes S."/>
            <person name="White J."/>
            <person name="Yandava C."/>
            <person name="Burger G."/>
            <person name="Gray M.W."/>
            <person name="Holland P.W.H."/>
            <person name="King N."/>
            <person name="Lang F.B.F."/>
            <person name="Roger A.J."/>
            <person name="Ruiz-Trillo I."/>
            <person name="Haas B."/>
            <person name="Nusbaum C."/>
            <person name="Birren B."/>
        </authorList>
    </citation>
    <scope>NUCLEOTIDE SEQUENCE [LARGE SCALE GENOMIC DNA]</scope>
    <source>
        <strain evidence="2 3">JP610</strain>
    </source>
</reference>
<dbReference type="SUPFAM" id="SSF52833">
    <property type="entry name" value="Thioredoxin-like"/>
    <property type="match status" value="1"/>
</dbReference>
<gene>
    <name evidence="2" type="ORF">SARC_13098</name>
</gene>
<dbReference type="GO" id="GO:0043161">
    <property type="term" value="P:proteasome-mediated ubiquitin-dependent protein catabolic process"/>
    <property type="evidence" value="ECO:0007669"/>
    <property type="project" value="TreeGrafter"/>
</dbReference>
<organism evidence="2 3">
    <name type="scientific">Sphaeroforma arctica JP610</name>
    <dbReference type="NCBI Taxonomy" id="667725"/>
    <lineage>
        <taxon>Eukaryota</taxon>
        <taxon>Ichthyosporea</taxon>
        <taxon>Ichthyophonida</taxon>
        <taxon>Sphaeroforma</taxon>
    </lineage>
</organism>
<dbReference type="GeneID" id="25913602"/>
<keyword evidence="3" id="KW-1185">Reference proteome</keyword>
<dbReference type="STRING" id="667725.A0A0L0FCZ1"/>
<dbReference type="SMART" id="SM00594">
    <property type="entry name" value="UAS"/>
    <property type="match status" value="1"/>
</dbReference>
<dbReference type="GO" id="GO:0043130">
    <property type="term" value="F:ubiquitin binding"/>
    <property type="evidence" value="ECO:0007669"/>
    <property type="project" value="TreeGrafter"/>
</dbReference>
<proteinExistence type="predicted"/>
<dbReference type="Gene3D" id="3.40.30.10">
    <property type="entry name" value="Glutaredoxin"/>
    <property type="match status" value="1"/>
</dbReference>